<dbReference type="PRINTS" id="PR00723">
    <property type="entry name" value="SUBTILISIN"/>
</dbReference>
<dbReference type="NCBIfam" id="TIGR03501">
    <property type="entry name" value="GlyGly_CTERM"/>
    <property type="match status" value="1"/>
</dbReference>
<proteinExistence type="inferred from homology"/>
<dbReference type="InterPro" id="IPR036852">
    <property type="entry name" value="Peptidase_S8/S53_dom_sf"/>
</dbReference>
<dbReference type="GO" id="GO:0004252">
    <property type="term" value="F:serine-type endopeptidase activity"/>
    <property type="evidence" value="ECO:0007669"/>
    <property type="project" value="UniProtKB-UniRule"/>
</dbReference>
<dbReference type="Gene3D" id="3.50.30.30">
    <property type="match status" value="1"/>
</dbReference>
<keyword evidence="2" id="KW-0964">Secreted</keyword>
<feature type="active site" description="Charge relay system" evidence="8 9">
    <location>
        <position position="242"/>
    </location>
</feature>
<evidence type="ECO:0000256" key="3">
    <source>
        <dbReference type="ARBA" id="ARBA00022670"/>
    </source>
</evidence>
<name>A0A975ALQ6_9GAMM</name>
<dbReference type="InterPro" id="IPR023827">
    <property type="entry name" value="Peptidase_S8_Asp-AS"/>
</dbReference>
<dbReference type="InterPro" id="IPR022409">
    <property type="entry name" value="PKD/Chitinase_dom"/>
</dbReference>
<dbReference type="InterPro" id="IPR045051">
    <property type="entry name" value="SBT"/>
</dbReference>
<comment type="similarity">
    <text evidence="1 9 10">Belongs to the peptidase S8 family.</text>
</comment>
<sequence length="1727" mass="187783">MTSHHKLKGTALAVCGALYLGVSGYAAAEIGMKQGDKGGFYLPTFTGQDVADFNKEQQEIAKSDMFVALGKANHVLPKKSHQVFQFDDSIKGEHTFIVQFSDKSVATYDGNLPGFSATRSLLNRTGKPQQVQAAMAPAVQDYQTMLKGKQNKLLSQAKAQGAQFELLHQYTVANNAVAVKMTQRDAALMARVPGVTKITPSRVFELRTDRGPEFIHADSAWSGNTDSGLKAKGEGMVVGIIDTGINTDHPAFASDDEYAASHAKMGGAFLGDCQEDASLCNDKLIGVYSYDIITDVYKAPEFQEYPWQTNLIRPKNGEDHHGHGSHTASTVAGNRIENTPLQAATGEPVSDGVNLPFNFDHTSGVAPRAHIISYQVCWPGNGGDPYSGCPEEAILAAYEDAIKDGVDVINFSIGGAEAFPWEDPMELAFLAAREAGISVAVAAGNSGPYFYSADHTSPWVTTVGASTHDRTLDAGKTSITNFETAGPSYTLPYSDIEGKGFTDAISGQFVLAESYPDPDPNDGYGAGSCNVPFPAGTFTADQIVVCERGDIPRVDKAINVQAGGAGGLVLLNTDYSMPTVADRFVIPGINVASGAGWSLKSWISQSNGSARGTITAHTNDYILDEENGNMLAQFSSLGPSRYIDNLVPDLTAPGVDIYAANADDQPFTMYPNASDWTMMSGTSMASPHVAGAMTLLTQLHPGWTPAEIQSALMLSANPVRYQSYGMTMELPYNFMAGAGAIDVAKADAVGLVLDETIDNYVNANPRNGGIANWLNLPSMVDMSCEKECTWMRTVKATKDGSWSVSTEVTEDGATLTASPSQFSLKAGETQTLMVKMTVPSITRHLVEPTDQDSPWEGDNNYSLFNGQIKLTSTTGNSPELHMPVVALSEYNQLPFAKDIEFNREQGSETFVVNTDNYSQFTPRYYGLVKPELTTVELPMSSPYLDKETVEAGWSVTQVVVPEGTKRLMIEIQSNELIGQDNNPNPRYYSQRPVLTIGLDANGNGNFIPSQEELDADYSALTNEYWSELVCQSSSKSVQNFCDIVDPTPGTYWVGVINVGWGEERYKTTTAVAMLSNDSSAGNFNVEGPAEHDGNGNYELTLNWDLPDAKEGDVFYGGFDLGNMPGEEGTLGFTSLKLVRGKDNVSFAVSQDQARNMDVVDISLNMLPNLESQDRDFSFKLTLPEGMRLAPETLTTVNDKMLTGLEIDEHGLSLSGTQESTRDVPREYVLTNSLTSAQCRTPLIDEYSDGRYIDMFEFGYQPEHDWYVGDSNSYFDIPMHWLFWGMGQEQFKLYNQDNGGFFRMHTVGAMQFNTAWWMMDYHVGPGSAFLHESISPFWRGTFEAKNRRHWEDPWGLTIAAQYGADRPDLGDLLFMEFDNITDKTTGDEYDYEVIMRPNIDFRDGRFELMFAYDNLGDNLAKGSIFVEGFDSVFSTNAGPKDGYLYTLVGFDNLDEVLTDNMVICFDYKGPEKSAIDMKLKAVIQPDAVGKTLDISMTQMVEGGEEKTVVHSIKVNSNLKVAAMPNLTVAEDDELSGIEVSYIDANKVGNHIMVSGEHIQATVEGNHFNLKPEADFFGETLVTVTVQDNEHASDQASTSFMLTVTPEQDAPQAMVAATQISITEGNKVTLDASASYDVDNDALSFAWHGPGTMSGADSPIATVTGLSVGEHQFTVTVSDGHMDDVSATVMVKVNAAPNDSTEPETGSSGGSLGWLSLMLLALGGLRRKH</sequence>
<evidence type="ECO:0000259" key="12">
    <source>
        <dbReference type="SMART" id="SM00089"/>
    </source>
</evidence>
<protein>
    <submittedName>
        <fullName evidence="13">S8 family serine peptidase</fullName>
    </submittedName>
</protein>
<dbReference type="InterPro" id="IPR020008">
    <property type="entry name" value="GlyGly_CTERM"/>
</dbReference>
<dbReference type="Pfam" id="PF05922">
    <property type="entry name" value="Inhibitor_I9"/>
    <property type="match status" value="1"/>
</dbReference>
<dbReference type="InterPro" id="IPR010435">
    <property type="entry name" value="C5a/SBT2-like_Fn3"/>
</dbReference>
<feature type="domain" description="PKD/Chitinase" evidence="12">
    <location>
        <begin position="1613"/>
        <end position="1694"/>
    </location>
</feature>
<dbReference type="Pfam" id="PF00082">
    <property type="entry name" value="Peptidase_S8"/>
    <property type="match status" value="1"/>
</dbReference>
<evidence type="ECO:0000256" key="4">
    <source>
        <dbReference type="ARBA" id="ARBA00022729"/>
    </source>
</evidence>
<keyword evidence="5 9" id="KW-0378">Hydrolase</keyword>
<keyword evidence="3 9" id="KW-0645">Protease</keyword>
<feature type="active site" description="Charge relay system" evidence="8 9">
    <location>
        <position position="683"/>
    </location>
</feature>
<evidence type="ECO:0000256" key="9">
    <source>
        <dbReference type="PROSITE-ProRule" id="PRU01240"/>
    </source>
</evidence>
<organism evidence="13 14">
    <name type="scientific">Shewanella cyperi</name>
    <dbReference type="NCBI Taxonomy" id="2814292"/>
    <lineage>
        <taxon>Bacteria</taxon>
        <taxon>Pseudomonadati</taxon>
        <taxon>Pseudomonadota</taxon>
        <taxon>Gammaproteobacteria</taxon>
        <taxon>Alteromonadales</taxon>
        <taxon>Shewanellaceae</taxon>
        <taxon>Shewanella</taxon>
    </lineage>
</organism>
<dbReference type="InterPro" id="IPR046450">
    <property type="entry name" value="PA_dom_sf"/>
</dbReference>
<reference evidence="13 14" key="1">
    <citation type="submission" date="2021-03" db="EMBL/GenBank/DDBJ databases">
        <title>Novel species identification of genus Shewanella.</title>
        <authorList>
            <person name="Liu G."/>
            <person name="Zhang Q."/>
        </authorList>
    </citation>
    <scope>NUCLEOTIDE SEQUENCE [LARGE SCALE GENOMIC DNA]</scope>
    <source>
        <strain evidence="13 14">FJAT-53726</strain>
    </source>
</reference>
<dbReference type="InterPro" id="IPR013783">
    <property type="entry name" value="Ig-like_fold"/>
</dbReference>
<feature type="active site" description="Charge relay system" evidence="8 9">
    <location>
        <position position="323"/>
    </location>
</feature>
<evidence type="ECO:0000256" key="1">
    <source>
        <dbReference type="ARBA" id="ARBA00011073"/>
    </source>
</evidence>
<dbReference type="PROSITE" id="PS00136">
    <property type="entry name" value="SUBTILASE_ASP"/>
    <property type="match status" value="1"/>
</dbReference>
<dbReference type="GO" id="GO:0016020">
    <property type="term" value="C:membrane"/>
    <property type="evidence" value="ECO:0007669"/>
    <property type="project" value="InterPro"/>
</dbReference>
<dbReference type="PROSITE" id="PS51892">
    <property type="entry name" value="SUBTILASE"/>
    <property type="match status" value="1"/>
</dbReference>
<dbReference type="GO" id="GO:0006508">
    <property type="term" value="P:proteolysis"/>
    <property type="evidence" value="ECO:0007669"/>
    <property type="project" value="UniProtKB-KW"/>
</dbReference>
<evidence type="ECO:0000256" key="10">
    <source>
        <dbReference type="RuleBase" id="RU003355"/>
    </source>
</evidence>
<evidence type="ECO:0000313" key="13">
    <source>
        <dbReference type="EMBL" id="QSX30483.1"/>
    </source>
</evidence>
<accession>A0A975ALQ6</accession>
<dbReference type="Proteomes" id="UP000663281">
    <property type="component" value="Chromosome"/>
</dbReference>
<dbReference type="InterPro" id="IPR017311">
    <property type="entry name" value="Sama-2696"/>
</dbReference>
<evidence type="ECO:0000256" key="8">
    <source>
        <dbReference type="PIRSR" id="PIRSR615500-1"/>
    </source>
</evidence>
<evidence type="ECO:0000256" key="2">
    <source>
        <dbReference type="ARBA" id="ARBA00022525"/>
    </source>
</evidence>
<dbReference type="CDD" id="cd00146">
    <property type="entry name" value="PKD"/>
    <property type="match status" value="1"/>
</dbReference>
<keyword evidence="7" id="KW-0325">Glycoprotein</keyword>
<keyword evidence="14" id="KW-1185">Reference proteome</keyword>
<dbReference type="EMBL" id="CP071504">
    <property type="protein sequence ID" value="QSX30483.1"/>
    <property type="molecule type" value="Genomic_DNA"/>
</dbReference>
<dbReference type="SUPFAM" id="SSF52743">
    <property type="entry name" value="Subtilisin-like"/>
    <property type="match status" value="1"/>
</dbReference>
<dbReference type="Pfam" id="PF22352">
    <property type="entry name" value="K319L-like_PKD"/>
    <property type="match status" value="1"/>
</dbReference>
<dbReference type="InterPro" id="IPR010259">
    <property type="entry name" value="S8pro/Inhibitor_I9"/>
</dbReference>
<dbReference type="InterPro" id="IPR000209">
    <property type="entry name" value="Peptidase_S8/S53_dom"/>
</dbReference>
<dbReference type="Pfam" id="PF02225">
    <property type="entry name" value="PA"/>
    <property type="match status" value="1"/>
</dbReference>
<dbReference type="Gene3D" id="3.40.50.200">
    <property type="entry name" value="Peptidase S8/S53 domain"/>
    <property type="match status" value="1"/>
</dbReference>
<dbReference type="CDD" id="cd02120">
    <property type="entry name" value="PA_subtilisin_like"/>
    <property type="match status" value="1"/>
</dbReference>
<keyword evidence="4 11" id="KW-0732">Signal</keyword>
<dbReference type="CDD" id="cd04852">
    <property type="entry name" value="Peptidases_S8_3"/>
    <property type="match status" value="1"/>
</dbReference>
<dbReference type="PANTHER" id="PTHR10795">
    <property type="entry name" value="PROPROTEIN CONVERTASE SUBTILISIN/KEXIN"/>
    <property type="match status" value="1"/>
</dbReference>
<dbReference type="InterPro" id="IPR003137">
    <property type="entry name" value="PA_domain"/>
</dbReference>
<evidence type="ECO:0000256" key="6">
    <source>
        <dbReference type="ARBA" id="ARBA00022825"/>
    </source>
</evidence>
<dbReference type="InterPro" id="IPR015500">
    <property type="entry name" value="Peptidase_S8_subtilisin-rel"/>
</dbReference>
<evidence type="ECO:0000256" key="7">
    <source>
        <dbReference type="ARBA" id="ARBA00023180"/>
    </source>
</evidence>
<evidence type="ECO:0000313" key="14">
    <source>
        <dbReference type="Proteomes" id="UP000663281"/>
    </source>
</evidence>
<keyword evidence="6 9" id="KW-0720">Serine protease</keyword>
<dbReference type="PROSITE" id="PS00138">
    <property type="entry name" value="SUBTILASE_SER"/>
    <property type="match status" value="1"/>
</dbReference>
<dbReference type="InterPro" id="IPR035986">
    <property type="entry name" value="PKD_dom_sf"/>
</dbReference>
<evidence type="ECO:0000256" key="11">
    <source>
        <dbReference type="SAM" id="SignalP"/>
    </source>
</evidence>
<dbReference type="RefSeq" id="WP_207325321.1">
    <property type="nucleotide sequence ID" value="NZ_CP071504.1"/>
</dbReference>
<dbReference type="Gene3D" id="2.60.40.10">
    <property type="entry name" value="Immunoglobulins"/>
    <property type="match status" value="1"/>
</dbReference>
<gene>
    <name evidence="13" type="ORF">JYB88_02145</name>
</gene>
<dbReference type="PIRSF" id="PIRSF037895">
    <property type="entry name" value="Subtilisin_rel_Sama_2696"/>
    <property type="match status" value="1"/>
</dbReference>
<dbReference type="SUPFAM" id="SSF49299">
    <property type="entry name" value="PKD domain"/>
    <property type="match status" value="1"/>
</dbReference>
<dbReference type="SUPFAM" id="SSF52025">
    <property type="entry name" value="PA domain"/>
    <property type="match status" value="1"/>
</dbReference>
<dbReference type="InterPro" id="IPR023828">
    <property type="entry name" value="Peptidase_S8_Ser-AS"/>
</dbReference>
<dbReference type="InterPro" id="IPR034197">
    <property type="entry name" value="Peptidases_S8_3"/>
</dbReference>
<evidence type="ECO:0000256" key="5">
    <source>
        <dbReference type="ARBA" id="ARBA00022801"/>
    </source>
</evidence>
<dbReference type="KEGG" id="scyp:JYB88_02145"/>
<dbReference type="Pfam" id="PF06280">
    <property type="entry name" value="fn3_5"/>
    <property type="match status" value="1"/>
</dbReference>
<feature type="chain" id="PRO_5037860448" evidence="11">
    <location>
        <begin position="29"/>
        <end position="1727"/>
    </location>
</feature>
<feature type="signal peptide" evidence="11">
    <location>
        <begin position="1"/>
        <end position="28"/>
    </location>
</feature>
<dbReference type="SMART" id="SM00089">
    <property type="entry name" value="PKD"/>
    <property type="match status" value="1"/>
</dbReference>